<evidence type="ECO:0000313" key="3">
    <source>
        <dbReference type="Proteomes" id="UP001628193"/>
    </source>
</evidence>
<dbReference type="Pfam" id="PF13304">
    <property type="entry name" value="AAA_21"/>
    <property type="match status" value="1"/>
</dbReference>
<feature type="domain" description="ATPase AAA-type core" evidence="1">
    <location>
        <begin position="50"/>
        <end position="391"/>
    </location>
</feature>
<accession>A0ABQ0C4Y6</accession>
<dbReference type="Proteomes" id="UP001628193">
    <property type="component" value="Unassembled WGS sequence"/>
</dbReference>
<dbReference type="SUPFAM" id="SSF52540">
    <property type="entry name" value="P-loop containing nucleoside triphosphate hydrolases"/>
    <property type="match status" value="1"/>
</dbReference>
<protein>
    <recommendedName>
        <fullName evidence="1">ATPase AAA-type core domain-containing protein</fullName>
    </recommendedName>
</protein>
<dbReference type="EMBL" id="BAAFGK010000001">
    <property type="protein sequence ID" value="GAB0055951.1"/>
    <property type="molecule type" value="Genomic_DNA"/>
</dbReference>
<sequence length="461" mass="52357">MLIEFTVANFRSIHEPIVLDLSPVRQIGRLPENAFPSGLKQQPRRLLRTAVVYGPNASGKSNLIRAAHFMRHLVLNSNRKEADAPLFEEPFLLNPQARNQPGQFEMIFVANRVRYQYGFEVDRQRVVQEWLYAFLPKGARTIFTRAYQADEDRFEVESDLGAGIVDAVQSLPEDWLALTRLGQQKPTLCLELDAVYKWFHGKLLVLVPDKKIDFSETINIFKNTSGRQWVLDFLKAADLGIEDLALDDDQELPEDLLSAIVTDFIQNPPIGFPSKVRSQLEDAIREKDYKRIYGIIKINQWTLKTIRTVPASGGKVSFEVGMESSGTIRMLALAGQWKTMLDKGQVCFLDEIEEGLHPRLARFLLELFQEPAANPNNGQLIVATHETSLLDQILLRPDQVWLMNKKRDHASHFYALSDFDLKGRGGNLQRDYLDGLFGAVPMVLRKQRLSEMGVEHGGEAS</sequence>
<keyword evidence="3" id="KW-1185">Reference proteome</keyword>
<name>A0ABQ0C4Y6_9PROT</name>
<comment type="caution">
    <text evidence="2">The sequence shown here is derived from an EMBL/GenBank/DDBJ whole genome shotgun (WGS) entry which is preliminary data.</text>
</comment>
<organism evidence="2 3">
    <name type="scientific">Candidatus Magnetaquiglobus chichijimensis</name>
    <dbReference type="NCBI Taxonomy" id="3141448"/>
    <lineage>
        <taxon>Bacteria</taxon>
        <taxon>Pseudomonadati</taxon>
        <taxon>Pseudomonadota</taxon>
        <taxon>Magnetococcia</taxon>
        <taxon>Magnetococcales</taxon>
        <taxon>Candidatus Magnetaquicoccaceae</taxon>
        <taxon>Candidatus Magnetaquiglobus</taxon>
    </lineage>
</organism>
<proteinExistence type="predicted"/>
<dbReference type="PANTHER" id="PTHR40396:SF1">
    <property type="entry name" value="ATPASE AAA-TYPE CORE DOMAIN-CONTAINING PROTEIN"/>
    <property type="match status" value="1"/>
</dbReference>
<evidence type="ECO:0000259" key="1">
    <source>
        <dbReference type="Pfam" id="PF13304"/>
    </source>
</evidence>
<reference evidence="2 3" key="1">
    <citation type="submission" date="2024-09" db="EMBL/GenBank/DDBJ databases">
        <title>Draft genome sequence of Candidatus Magnetaquicoccaceae bacterium FCR-1.</title>
        <authorList>
            <person name="Shimoshige H."/>
            <person name="Shimamura S."/>
            <person name="Taoka A."/>
            <person name="Kobayashi H."/>
            <person name="Maekawa T."/>
        </authorList>
    </citation>
    <scope>NUCLEOTIDE SEQUENCE [LARGE SCALE GENOMIC DNA]</scope>
    <source>
        <strain evidence="2 3">FCR-1</strain>
    </source>
</reference>
<dbReference type="InterPro" id="IPR027417">
    <property type="entry name" value="P-loop_NTPase"/>
</dbReference>
<dbReference type="PANTHER" id="PTHR40396">
    <property type="entry name" value="ATPASE-LIKE PROTEIN"/>
    <property type="match status" value="1"/>
</dbReference>
<dbReference type="Gene3D" id="3.40.50.300">
    <property type="entry name" value="P-loop containing nucleotide triphosphate hydrolases"/>
    <property type="match status" value="1"/>
</dbReference>
<evidence type="ECO:0000313" key="2">
    <source>
        <dbReference type="EMBL" id="GAB0055951.1"/>
    </source>
</evidence>
<dbReference type="RefSeq" id="WP_420903661.1">
    <property type="nucleotide sequence ID" value="NZ_BAAFGK010000001.1"/>
</dbReference>
<dbReference type="InterPro" id="IPR003959">
    <property type="entry name" value="ATPase_AAA_core"/>
</dbReference>
<gene>
    <name evidence="2" type="ORF">SIID45300_00250</name>
</gene>